<dbReference type="Gene3D" id="1.10.260.40">
    <property type="entry name" value="lambda repressor-like DNA-binding domains"/>
    <property type="match status" value="1"/>
</dbReference>
<organism evidence="1 2">
    <name type="scientific">Zunongwangia profunda</name>
    <dbReference type="NCBI Taxonomy" id="398743"/>
    <lineage>
        <taxon>Bacteria</taxon>
        <taxon>Pseudomonadati</taxon>
        <taxon>Bacteroidota</taxon>
        <taxon>Flavobacteriia</taxon>
        <taxon>Flavobacteriales</taxon>
        <taxon>Flavobacteriaceae</taxon>
        <taxon>Zunongwangia</taxon>
    </lineage>
</organism>
<accession>A0A3D5IVI3</accession>
<evidence type="ECO:0000313" key="1">
    <source>
        <dbReference type="EMBL" id="HCV79704.1"/>
    </source>
</evidence>
<dbReference type="InterPro" id="IPR010982">
    <property type="entry name" value="Lambda_DNA-bd_dom_sf"/>
</dbReference>
<dbReference type="Proteomes" id="UP000264330">
    <property type="component" value="Unassembled WGS sequence"/>
</dbReference>
<dbReference type="EMBL" id="DPMF01000025">
    <property type="protein sequence ID" value="HCV79704.1"/>
    <property type="molecule type" value="Genomic_DNA"/>
</dbReference>
<gene>
    <name evidence="1" type="ORF">DGQ38_01480</name>
</gene>
<comment type="caution">
    <text evidence="1">The sequence shown here is derived from an EMBL/GenBank/DDBJ whole genome shotgun (WGS) entry which is preliminary data.</text>
</comment>
<protein>
    <submittedName>
        <fullName evidence="1">Uncharacterized protein</fullName>
    </submittedName>
</protein>
<dbReference type="GO" id="GO:0003677">
    <property type="term" value="F:DNA binding"/>
    <property type="evidence" value="ECO:0007669"/>
    <property type="project" value="InterPro"/>
</dbReference>
<reference evidence="1 2" key="1">
    <citation type="journal article" date="2018" name="Nat. Biotechnol.">
        <title>A standardized bacterial taxonomy based on genome phylogeny substantially revises the tree of life.</title>
        <authorList>
            <person name="Parks D.H."/>
            <person name="Chuvochina M."/>
            <person name="Waite D.W."/>
            <person name="Rinke C."/>
            <person name="Skarshewski A."/>
            <person name="Chaumeil P.A."/>
            <person name="Hugenholtz P."/>
        </authorList>
    </citation>
    <scope>NUCLEOTIDE SEQUENCE [LARGE SCALE GENOMIC DNA]</scope>
    <source>
        <strain evidence="1">UBA9359</strain>
    </source>
</reference>
<proteinExistence type="predicted"/>
<dbReference type="AlphaFoldDB" id="A0A3D5IVI3"/>
<evidence type="ECO:0000313" key="2">
    <source>
        <dbReference type="Proteomes" id="UP000264330"/>
    </source>
</evidence>
<sequence>MKLLNITKVAHAVLKKGQGKSIRQIALDSDISKSVIDDIVAQKQKDYSGSTIAKIHLYTGLTFDEIFNEKYIKAVESIIKAGKYARENPRF</sequence>
<name>A0A3D5IVI3_9FLAO</name>